<keyword evidence="1" id="KW-0472">Membrane</keyword>
<dbReference type="AlphaFoldDB" id="A0A5Y3VBV0"/>
<proteinExistence type="predicted"/>
<reference evidence="2" key="1">
    <citation type="submission" date="2019-07" db="EMBL/GenBank/DDBJ databases">
        <authorList>
            <person name="Ashton P.M."/>
            <person name="Dallman T."/>
            <person name="Nair S."/>
            <person name="De Pinna E."/>
            <person name="Peters T."/>
            <person name="Grant K."/>
        </authorList>
    </citation>
    <scope>NUCLEOTIDE SEQUENCE</scope>
    <source>
        <strain evidence="2">481463</strain>
    </source>
</reference>
<accession>A0A5Y3VBV0</accession>
<protein>
    <submittedName>
        <fullName evidence="2">Uncharacterized protein</fullName>
    </submittedName>
</protein>
<evidence type="ECO:0000313" key="2">
    <source>
        <dbReference type="EMBL" id="ECJ2913296.1"/>
    </source>
</evidence>
<keyword evidence="1" id="KW-0812">Transmembrane</keyword>
<gene>
    <name evidence="2" type="ORF">FNI27_09970</name>
</gene>
<comment type="caution">
    <text evidence="2">The sequence shown here is derived from an EMBL/GenBank/DDBJ whole genome shotgun (WGS) entry which is preliminary data.</text>
</comment>
<organism evidence="2">
    <name type="scientific">Salmonella diarizonae</name>
    <dbReference type="NCBI Taxonomy" id="59204"/>
    <lineage>
        <taxon>Bacteria</taxon>
        <taxon>Pseudomonadati</taxon>
        <taxon>Pseudomonadota</taxon>
        <taxon>Gammaproteobacteria</taxon>
        <taxon>Enterobacterales</taxon>
        <taxon>Enterobacteriaceae</taxon>
        <taxon>Salmonella</taxon>
    </lineage>
</organism>
<sequence>MNMFESFITYIKDSKNIKPIIISLLTILPLTALCTYVIIDNIIIKEKVSRINELTYDKNYLTNQLATLQARLEKQVNNEESRLEKRSTAIKALYDGVIAENNIKFRELNNKRDELAFQLAKCNSSEELELYKINKESVIQLKQELISVQKNINNLYLVHSQLSSEYGYSLKECEKRGESFHSNICEHSSSSKAKLDSLVEQIKSQEQRRQFIHNEILLLQGEKKQ</sequence>
<dbReference type="EMBL" id="AAIXUH010000005">
    <property type="protein sequence ID" value="ECJ2913296.1"/>
    <property type="molecule type" value="Genomic_DNA"/>
</dbReference>
<feature type="transmembrane region" description="Helical" evidence="1">
    <location>
        <begin position="20"/>
        <end position="39"/>
    </location>
</feature>
<name>A0A5Y3VBV0_SALDZ</name>
<keyword evidence="1" id="KW-1133">Transmembrane helix</keyword>
<evidence type="ECO:0000256" key="1">
    <source>
        <dbReference type="SAM" id="Phobius"/>
    </source>
</evidence>